<protein>
    <recommendedName>
        <fullName evidence="2">histidine kinase</fullName>
        <ecNumber evidence="2">2.7.13.3</ecNumber>
    </recommendedName>
</protein>
<evidence type="ECO:0000256" key="7">
    <source>
        <dbReference type="ARBA" id="ARBA00022840"/>
    </source>
</evidence>
<name>A0A1I0Z7G0_9PSEU</name>
<sequence length="419" mass="45280">MTTEGLSFLRISVGGPGAGAADRTRRPADAAGRAHWFAAPALRSLAVDAAVIVIAVLDFWLVFPEQAEPYSYVLSAAACVALVARRWFPFLVVLATFPGFLAGWSQLAAMIALGLLATRKQQHWQVWFGAGLVWVGRFVQWPLEDFVARSWREHGLAAIYGVIVAGMPVAIGLLIGARKQLSARLVELAASRDREQQLHAQAVRAEERARLAREMHDVVSHDITLIAMQAGVLSVSNTSAEAQQTAQTIRQLSRHTLEELRSLVGVLRSGVEDDGPRPGISELDQLVRNTDVPVQLTVERVPDELCSKISAAAYRTVQECLTNVHKHAPGAKAVVRVLGAADGLHIEVRNEPAREPVSGLPSGGHGLTGLAERARLLGGTFETSSTDDGGFLVQAHYPMRLMSDEEDTAEIAIEQPSKV</sequence>
<evidence type="ECO:0000256" key="4">
    <source>
        <dbReference type="ARBA" id="ARBA00022679"/>
    </source>
</evidence>
<reference evidence="12" key="1">
    <citation type="submission" date="2016-10" db="EMBL/GenBank/DDBJ databases">
        <authorList>
            <person name="Varghese N."/>
            <person name="Submissions S."/>
        </authorList>
    </citation>
    <scope>NUCLEOTIDE SEQUENCE [LARGE SCALE GENOMIC DNA]</scope>
    <source>
        <strain evidence="12">CGMCC 4.3568</strain>
    </source>
</reference>
<feature type="domain" description="Signal transduction histidine kinase subgroup 3 dimerisation and phosphoacceptor" evidence="10">
    <location>
        <begin position="207"/>
        <end position="270"/>
    </location>
</feature>
<gene>
    <name evidence="11" type="ORF">SAMN05216266_106165</name>
</gene>
<keyword evidence="7" id="KW-0067">ATP-binding</keyword>
<comment type="catalytic activity">
    <reaction evidence="1">
        <text>ATP + protein L-histidine = ADP + protein N-phospho-L-histidine.</text>
        <dbReference type="EC" id="2.7.13.3"/>
    </reaction>
</comment>
<feature type="transmembrane region" description="Helical" evidence="9">
    <location>
        <begin position="124"/>
        <end position="143"/>
    </location>
</feature>
<dbReference type="Proteomes" id="UP000243799">
    <property type="component" value="Unassembled WGS sequence"/>
</dbReference>
<dbReference type="AlphaFoldDB" id="A0A1I0Z7G0"/>
<keyword evidence="12" id="KW-1185">Reference proteome</keyword>
<dbReference type="RefSeq" id="WP_091672965.1">
    <property type="nucleotide sequence ID" value="NZ_FOKG01000006.1"/>
</dbReference>
<dbReference type="PANTHER" id="PTHR24421">
    <property type="entry name" value="NITRATE/NITRITE SENSOR PROTEIN NARX-RELATED"/>
    <property type="match status" value="1"/>
</dbReference>
<dbReference type="EMBL" id="FOKG01000006">
    <property type="protein sequence ID" value="SFB21342.1"/>
    <property type="molecule type" value="Genomic_DNA"/>
</dbReference>
<evidence type="ECO:0000256" key="6">
    <source>
        <dbReference type="ARBA" id="ARBA00022777"/>
    </source>
</evidence>
<feature type="transmembrane region" description="Helical" evidence="9">
    <location>
        <begin position="94"/>
        <end position="117"/>
    </location>
</feature>
<keyword evidence="6 11" id="KW-0418">Kinase</keyword>
<keyword evidence="4" id="KW-0808">Transferase</keyword>
<evidence type="ECO:0000259" key="10">
    <source>
        <dbReference type="Pfam" id="PF07730"/>
    </source>
</evidence>
<dbReference type="GO" id="GO:0000155">
    <property type="term" value="F:phosphorelay sensor kinase activity"/>
    <property type="evidence" value="ECO:0007669"/>
    <property type="project" value="InterPro"/>
</dbReference>
<dbReference type="CDD" id="cd16917">
    <property type="entry name" value="HATPase_UhpB-NarQ-NarX-like"/>
    <property type="match status" value="1"/>
</dbReference>
<dbReference type="InterPro" id="IPR036890">
    <property type="entry name" value="HATPase_C_sf"/>
</dbReference>
<evidence type="ECO:0000313" key="12">
    <source>
        <dbReference type="Proteomes" id="UP000243799"/>
    </source>
</evidence>
<evidence type="ECO:0000256" key="2">
    <source>
        <dbReference type="ARBA" id="ARBA00012438"/>
    </source>
</evidence>
<evidence type="ECO:0000256" key="9">
    <source>
        <dbReference type="SAM" id="Phobius"/>
    </source>
</evidence>
<dbReference type="EC" id="2.7.13.3" evidence="2"/>
<keyword evidence="9" id="KW-1133">Transmembrane helix</keyword>
<evidence type="ECO:0000256" key="5">
    <source>
        <dbReference type="ARBA" id="ARBA00022741"/>
    </source>
</evidence>
<accession>A0A1I0Z7G0</accession>
<dbReference type="STRING" id="490629.SAMN05216266_106165"/>
<dbReference type="PANTHER" id="PTHR24421:SF10">
    <property type="entry name" value="NITRATE_NITRITE SENSOR PROTEIN NARQ"/>
    <property type="match status" value="1"/>
</dbReference>
<keyword evidence="8" id="KW-0902">Two-component regulatory system</keyword>
<dbReference type="GO" id="GO:0016020">
    <property type="term" value="C:membrane"/>
    <property type="evidence" value="ECO:0007669"/>
    <property type="project" value="InterPro"/>
</dbReference>
<dbReference type="Gene3D" id="3.30.565.10">
    <property type="entry name" value="Histidine kinase-like ATPase, C-terminal domain"/>
    <property type="match status" value="1"/>
</dbReference>
<evidence type="ECO:0000313" key="11">
    <source>
        <dbReference type="EMBL" id="SFB21342.1"/>
    </source>
</evidence>
<feature type="transmembrane region" description="Helical" evidence="9">
    <location>
        <begin position="70"/>
        <end position="88"/>
    </location>
</feature>
<dbReference type="SUPFAM" id="SSF55874">
    <property type="entry name" value="ATPase domain of HSP90 chaperone/DNA topoisomerase II/histidine kinase"/>
    <property type="match status" value="1"/>
</dbReference>
<keyword evidence="5" id="KW-0547">Nucleotide-binding</keyword>
<proteinExistence type="predicted"/>
<dbReference type="Gene3D" id="1.20.5.1930">
    <property type="match status" value="1"/>
</dbReference>
<dbReference type="InterPro" id="IPR011712">
    <property type="entry name" value="Sig_transdc_His_kin_sub3_dim/P"/>
</dbReference>
<feature type="transmembrane region" description="Helical" evidence="9">
    <location>
        <begin position="45"/>
        <end position="63"/>
    </location>
</feature>
<keyword evidence="3" id="KW-0597">Phosphoprotein</keyword>
<evidence type="ECO:0000256" key="3">
    <source>
        <dbReference type="ARBA" id="ARBA00022553"/>
    </source>
</evidence>
<evidence type="ECO:0000256" key="1">
    <source>
        <dbReference type="ARBA" id="ARBA00000085"/>
    </source>
</evidence>
<dbReference type="GO" id="GO:0046983">
    <property type="term" value="F:protein dimerization activity"/>
    <property type="evidence" value="ECO:0007669"/>
    <property type="project" value="InterPro"/>
</dbReference>
<evidence type="ECO:0000256" key="8">
    <source>
        <dbReference type="ARBA" id="ARBA00023012"/>
    </source>
</evidence>
<keyword evidence="9" id="KW-0812">Transmembrane</keyword>
<organism evidence="11 12">
    <name type="scientific">Amycolatopsis marina</name>
    <dbReference type="NCBI Taxonomy" id="490629"/>
    <lineage>
        <taxon>Bacteria</taxon>
        <taxon>Bacillati</taxon>
        <taxon>Actinomycetota</taxon>
        <taxon>Actinomycetes</taxon>
        <taxon>Pseudonocardiales</taxon>
        <taxon>Pseudonocardiaceae</taxon>
        <taxon>Amycolatopsis</taxon>
    </lineage>
</organism>
<dbReference type="Pfam" id="PF07730">
    <property type="entry name" value="HisKA_3"/>
    <property type="match status" value="1"/>
</dbReference>
<dbReference type="InterPro" id="IPR050482">
    <property type="entry name" value="Sensor_HK_TwoCompSys"/>
</dbReference>
<dbReference type="OrthoDB" id="227596at2"/>
<feature type="transmembrane region" description="Helical" evidence="9">
    <location>
        <begin position="155"/>
        <end position="175"/>
    </location>
</feature>
<dbReference type="GO" id="GO:0005524">
    <property type="term" value="F:ATP binding"/>
    <property type="evidence" value="ECO:0007669"/>
    <property type="project" value="UniProtKB-KW"/>
</dbReference>
<keyword evidence="9" id="KW-0472">Membrane</keyword>